<gene>
    <name evidence="1" type="ORF">DHETER_LOCUS7128</name>
</gene>
<comment type="caution">
    <text evidence="1">The sequence shown here is derived from an EMBL/GenBank/DDBJ whole genome shotgun (WGS) entry which is preliminary data.</text>
</comment>
<name>A0ACA9MNS3_9GLOM</name>
<evidence type="ECO:0000313" key="2">
    <source>
        <dbReference type="Proteomes" id="UP000789702"/>
    </source>
</evidence>
<dbReference type="EMBL" id="CAJVPU010009717">
    <property type="protein sequence ID" value="CAG8597925.1"/>
    <property type="molecule type" value="Genomic_DNA"/>
</dbReference>
<protein>
    <submittedName>
        <fullName evidence="1">11751_t:CDS:1</fullName>
    </submittedName>
</protein>
<accession>A0ACA9MNS3</accession>
<organism evidence="1 2">
    <name type="scientific">Dentiscutata heterogama</name>
    <dbReference type="NCBI Taxonomy" id="1316150"/>
    <lineage>
        <taxon>Eukaryota</taxon>
        <taxon>Fungi</taxon>
        <taxon>Fungi incertae sedis</taxon>
        <taxon>Mucoromycota</taxon>
        <taxon>Glomeromycotina</taxon>
        <taxon>Glomeromycetes</taxon>
        <taxon>Diversisporales</taxon>
        <taxon>Gigasporaceae</taxon>
        <taxon>Dentiscutata</taxon>
    </lineage>
</organism>
<dbReference type="Proteomes" id="UP000789702">
    <property type="component" value="Unassembled WGS sequence"/>
</dbReference>
<reference evidence="1" key="1">
    <citation type="submission" date="2021-06" db="EMBL/GenBank/DDBJ databases">
        <authorList>
            <person name="Kallberg Y."/>
            <person name="Tangrot J."/>
            <person name="Rosling A."/>
        </authorList>
    </citation>
    <scope>NUCLEOTIDE SEQUENCE</scope>
    <source>
        <strain evidence="1">IL203A</strain>
    </source>
</reference>
<sequence>MVKSELFLFLIVFLLGISCIQVAPTKSYSSIRNPGVNISSSFILPDGIVFKFVLYTGGLANYIYDTASDQWIENNDILLRSAIPSDTSVVNVTVLGSSPSSNPENYHDEFLLIE</sequence>
<keyword evidence="2" id="KW-1185">Reference proteome</keyword>
<evidence type="ECO:0000313" key="1">
    <source>
        <dbReference type="EMBL" id="CAG8597925.1"/>
    </source>
</evidence>
<feature type="non-terminal residue" evidence="1">
    <location>
        <position position="114"/>
    </location>
</feature>
<proteinExistence type="predicted"/>